<dbReference type="EMBL" id="MCFG01000334">
    <property type="protein sequence ID" value="ORX75819.1"/>
    <property type="molecule type" value="Genomic_DNA"/>
</dbReference>
<dbReference type="InterPro" id="IPR046758">
    <property type="entry name" value="Sey1/RHD3-like_3HB"/>
</dbReference>
<dbReference type="PROSITE" id="PS51715">
    <property type="entry name" value="G_GB1_RHD3"/>
    <property type="match status" value="1"/>
</dbReference>
<dbReference type="OrthoDB" id="1597724at2759"/>
<reference evidence="11 12" key="1">
    <citation type="submission" date="2016-08" db="EMBL/GenBank/DDBJ databases">
        <title>A Parts List for Fungal Cellulosomes Revealed by Comparative Genomics.</title>
        <authorList>
            <consortium name="DOE Joint Genome Institute"/>
            <person name="Haitjema C.H."/>
            <person name="Gilmore S.P."/>
            <person name="Henske J.K."/>
            <person name="Solomon K.V."/>
            <person name="De Groot R."/>
            <person name="Kuo A."/>
            <person name="Mondo S.J."/>
            <person name="Salamov A.A."/>
            <person name="Labutti K."/>
            <person name="Zhao Z."/>
            <person name="Chiniquy J."/>
            <person name="Barry K."/>
            <person name="Brewer H.M."/>
            <person name="Purvine S.O."/>
            <person name="Wright A.T."/>
            <person name="Boxma B."/>
            <person name="Van Alen T."/>
            <person name="Hackstein J.H."/>
            <person name="Baker S.E."/>
            <person name="Grigoriev I.V."/>
            <person name="O'Malley M.A."/>
        </authorList>
    </citation>
    <scope>NUCLEOTIDE SEQUENCE [LARGE SCALE GENOMIC DNA]</scope>
    <source>
        <strain evidence="11 12">S4</strain>
    </source>
</reference>
<comment type="similarity">
    <text evidence="8">Belongs to the TRAFAC class dynamin-like GTPase superfamily. GB1/RHD3 GTPase family. RHD3 subfamily.</text>
</comment>
<evidence type="ECO:0000259" key="10">
    <source>
        <dbReference type="PROSITE" id="PS51715"/>
    </source>
</evidence>
<evidence type="ECO:0000313" key="11">
    <source>
        <dbReference type="EMBL" id="ORX75819.1"/>
    </source>
</evidence>
<feature type="topological domain" description="Cytoplasmic" evidence="8">
    <location>
        <begin position="1"/>
        <end position="685"/>
    </location>
</feature>
<dbReference type="STRING" id="1754192.A0A1Y1WQK8"/>
<feature type="binding site" evidence="8">
    <location>
        <begin position="79"/>
        <end position="86"/>
    </location>
    <ligand>
        <name>GTP</name>
        <dbReference type="ChEBI" id="CHEBI:37565"/>
    </ligand>
</feature>
<comment type="subcellular location">
    <subcellularLocation>
        <location evidence="8">Endoplasmic reticulum membrane</location>
        <topology evidence="8">Multi-pass membrane protein</topology>
    </subcellularLocation>
    <text evidence="8">Enriched in the cortical ER. Concentrated in punctae along the ER tubules.</text>
</comment>
<keyword evidence="4 8" id="KW-0256">Endoplasmic reticulum</keyword>
<dbReference type="GO" id="GO:0005525">
    <property type="term" value="F:GTP binding"/>
    <property type="evidence" value="ECO:0007669"/>
    <property type="project" value="UniProtKB-UniRule"/>
</dbReference>
<keyword evidence="7 8" id="KW-0472">Membrane</keyword>
<keyword evidence="6 8" id="KW-0342">GTP-binding</keyword>
<comment type="caution">
    <text evidence="11">The sequence shown here is derived from an EMBL/GenBank/DDBJ whole genome shotgun (WGS) entry which is preliminary data.</text>
</comment>
<keyword evidence="5 8" id="KW-1133">Transmembrane helix</keyword>
<keyword evidence="3 8" id="KW-0378">Hydrolase</keyword>
<keyword evidence="12" id="KW-1185">Reference proteome</keyword>
<name>A0A1Y1WQK8_9FUNG</name>
<dbReference type="GO" id="GO:0003924">
    <property type="term" value="F:GTPase activity"/>
    <property type="evidence" value="ECO:0007669"/>
    <property type="project" value="UniProtKB-UniRule"/>
</dbReference>
<dbReference type="GO" id="GO:0016320">
    <property type="term" value="P:endoplasmic reticulum membrane fusion"/>
    <property type="evidence" value="ECO:0007669"/>
    <property type="project" value="TreeGrafter"/>
</dbReference>
<organism evidence="11 12">
    <name type="scientific">Anaeromyces robustus</name>
    <dbReference type="NCBI Taxonomy" id="1754192"/>
    <lineage>
        <taxon>Eukaryota</taxon>
        <taxon>Fungi</taxon>
        <taxon>Fungi incertae sedis</taxon>
        <taxon>Chytridiomycota</taxon>
        <taxon>Chytridiomycota incertae sedis</taxon>
        <taxon>Neocallimastigomycetes</taxon>
        <taxon>Neocallimastigales</taxon>
        <taxon>Neocallimastigaceae</taxon>
        <taxon>Anaeromyces</taxon>
    </lineage>
</organism>
<dbReference type="InterPro" id="IPR027417">
    <property type="entry name" value="P-loop_NTPase"/>
</dbReference>
<feature type="transmembrane region" description="Helical" evidence="9">
    <location>
        <begin position="710"/>
        <end position="731"/>
    </location>
</feature>
<gene>
    <name evidence="8" type="primary">SEY1</name>
    <name evidence="11" type="ORF">BCR32DRAFT_249234</name>
</gene>
<dbReference type="PANTHER" id="PTHR45923">
    <property type="entry name" value="PROTEIN SEY1"/>
    <property type="match status" value="1"/>
</dbReference>
<reference evidence="11 12" key="2">
    <citation type="submission" date="2016-08" db="EMBL/GenBank/DDBJ databases">
        <title>Pervasive Adenine N6-methylation of Active Genes in Fungi.</title>
        <authorList>
            <consortium name="DOE Joint Genome Institute"/>
            <person name="Mondo S.J."/>
            <person name="Dannebaum R.O."/>
            <person name="Kuo R.C."/>
            <person name="Labutti K."/>
            <person name="Haridas S."/>
            <person name="Kuo A."/>
            <person name="Salamov A."/>
            <person name="Ahrendt S.R."/>
            <person name="Lipzen A."/>
            <person name="Sullivan W."/>
            <person name="Andreopoulos W.B."/>
            <person name="Clum A."/>
            <person name="Lindquist E."/>
            <person name="Daum C."/>
            <person name="Ramamoorthy G.K."/>
            <person name="Gryganskyi A."/>
            <person name="Culley D."/>
            <person name="Magnuson J.K."/>
            <person name="James T.Y."/>
            <person name="O'Malley M.A."/>
            <person name="Stajich J.E."/>
            <person name="Spatafora J.W."/>
            <person name="Visel A."/>
            <person name="Grigoriev I.V."/>
        </authorList>
    </citation>
    <scope>NUCLEOTIDE SEQUENCE [LARGE SCALE GENOMIC DNA]</scope>
    <source>
        <strain evidence="11 12">S4</strain>
    </source>
</reference>
<dbReference type="AlphaFoldDB" id="A0A1Y1WQK8"/>
<evidence type="ECO:0000256" key="6">
    <source>
        <dbReference type="ARBA" id="ARBA00023134"/>
    </source>
</evidence>
<evidence type="ECO:0000256" key="1">
    <source>
        <dbReference type="ARBA" id="ARBA00022692"/>
    </source>
</evidence>
<protein>
    <submittedName>
        <fullName evidence="11">Protein SEY1</fullName>
    </submittedName>
</protein>
<dbReference type="PANTHER" id="PTHR45923:SF2">
    <property type="entry name" value="PROTEIN SEY1"/>
    <property type="match status" value="1"/>
</dbReference>
<dbReference type="Pfam" id="PF20428">
    <property type="entry name" value="Sey1_3HB"/>
    <property type="match status" value="1"/>
</dbReference>
<dbReference type="InterPro" id="IPR030386">
    <property type="entry name" value="G_GB1_RHD3_dom"/>
</dbReference>
<feature type="topological domain" description="Cytoplasmic" evidence="8">
    <location>
        <begin position="731"/>
        <end position="814"/>
    </location>
</feature>
<dbReference type="Gene3D" id="3.40.50.300">
    <property type="entry name" value="P-loop containing nucleotide triphosphate hydrolases"/>
    <property type="match status" value="1"/>
</dbReference>
<evidence type="ECO:0000256" key="7">
    <source>
        <dbReference type="ARBA" id="ARBA00023136"/>
    </source>
</evidence>
<evidence type="ECO:0000256" key="9">
    <source>
        <dbReference type="SAM" id="Phobius"/>
    </source>
</evidence>
<feature type="domain" description="GB1/RHD3-type G" evidence="10">
    <location>
        <begin position="69"/>
        <end position="286"/>
    </location>
</feature>
<feature type="transmembrane region" description="Helical" evidence="9">
    <location>
        <begin position="686"/>
        <end position="704"/>
    </location>
</feature>
<evidence type="ECO:0000313" key="12">
    <source>
        <dbReference type="Proteomes" id="UP000193944"/>
    </source>
</evidence>
<evidence type="ECO:0000256" key="5">
    <source>
        <dbReference type="ARBA" id="ARBA00022989"/>
    </source>
</evidence>
<dbReference type="CDD" id="cd01851">
    <property type="entry name" value="GBP"/>
    <property type="match status" value="1"/>
</dbReference>
<dbReference type="GO" id="GO:0005789">
    <property type="term" value="C:endoplasmic reticulum membrane"/>
    <property type="evidence" value="ECO:0007669"/>
    <property type="project" value="UniProtKB-SubCell"/>
</dbReference>
<evidence type="ECO:0000256" key="2">
    <source>
        <dbReference type="ARBA" id="ARBA00022741"/>
    </source>
</evidence>
<sequence length="814" mass="94388">MTMTTDTLNETLNETPAEQIETTEIPVKKQVVNDNDSRTTQIQIVDENKQFTTILSDSMKNVWKLDENGFNFHILSIFGSQSTGKSTLLNKLFNTKFQVMNEESRQQTTKGIWISQAENSNLLILDVEGTDGRERGEEQDFERKSALFTLAISEVLVINIWENMVGLYQGANMGLLKTVFEVNMQLFLQQQGKIKTLLLFVIRDFTGRTPMSNLSDVLTNELNKMWKDISKPEEYSESTLSDYFDLMFTSLPHKIFLPDQFEKEVLELKERFYNPEDSNYVFKPNYHRGIPADGFSNYAESIWDKVAYNHDLDIPTQQQLLAEYRCDEIAKAIVSEFQNDIAKYKEMLENGEILEDMGKIFNEVREKALELYDSSAGRYRKEVYARKRIDFLEKMNTYLHVYYLLQLRNLEKKAYSNFKNNITEAVKDDSLFFVDTLENHKSKCIEDFKKLAEESKLQETTWNYTDHLNQLIKEIDEYGKITKDQQLNKIKKNVEKNTLNLLNGSIPIKMNNVREHLWDELGEDLSKALNNSINQYKSLIQGYDCTDSEVDSNVRSIRKSGWDMFINLIAEETTDNIILVRLREKFEEVFRYDKNGLPRIWNNNDDIDSFFKKAKEEALALISLFTFIDISEQKIRDITGLEDIKKQDLTIIDGDRSKKLLSKFLREIELQYIDAKRSVVRTTSKVPAWFILLTMVLGYNEFIAVIKNPILLLVGLVFGIVLYALYITNLLKPVLRVIRIVIQDIWLQINNFAHETKLANNKIGNGNASASASTSNSADSINYLEDDIPLTKLNRRKNHNSQGQYDSNATLVNF</sequence>
<dbReference type="HAMAP" id="MF_03109">
    <property type="entry name" value="Sey1"/>
    <property type="match status" value="1"/>
</dbReference>
<dbReference type="Proteomes" id="UP000193944">
    <property type="component" value="Unassembled WGS sequence"/>
</dbReference>
<keyword evidence="1 8" id="KW-0812">Transmembrane</keyword>
<proteinExistence type="inferred from homology"/>
<evidence type="ECO:0000256" key="4">
    <source>
        <dbReference type="ARBA" id="ARBA00022824"/>
    </source>
</evidence>
<keyword evidence="2 8" id="KW-0547">Nucleotide-binding</keyword>
<accession>A0A1Y1WQK8</accession>
<feature type="topological domain" description="Lumenal" evidence="8">
    <location>
        <begin position="707"/>
        <end position="709"/>
    </location>
</feature>
<dbReference type="FunFam" id="3.40.50.300:FF:000727">
    <property type="entry name" value="Protein SEY1 homolog"/>
    <property type="match status" value="1"/>
</dbReference>
<evidence type="ECO:0000256" key="3">
    <source>
        <dbReference type="ARBA" id="ARBA00022801"/>
    </source>
</evidence>
<evidence type="ECO:0000256" key="8">
    <source>
        <dbReference type="HAMAP-Rule" id="MF_03109"/>
    </source>
</evidence>
<dbReference type="Pfam" id="PF05879">
    <property type="entry name" value="RHD3_GTPase"/>
    <property type="match status" value="1"/>
</dbReference>
<dbReference type="InterPro" id="IPR008803">
    <property type="entry name" value="RHD3/Sey1"/>
</dbReference>
<dbReference type="SUPFAM" id="SSF52540">
    <property type="entry name" value="P-loop containing nucleoside triphosphate hydrolases"/>
    <property type="match status" value="1"/>
</dbReference>